<sequence length="401" mass="43688">MPATGQTYIIAGAGIAGLTLALALAKFGAHVVILERHAAVSEFGAGLQISPNARKVLNNLGLDDALSELALEPVGVDIYPYRRKRPIATMQMGAAMRERFGAAYAVMHRADLAEALYRATRPFANIDIVFNVKSWDAVSTPDGVTVTINEANDQSRTVRGRAFIGADGVHSQTRARLLDGPVAKFGGRVAWRALVPFESASDLMDLDRVSILFGPDYHMVCYPLPHRQQVNLALFAKARLGDIEVEHRPELPASLQKSSRIEALIKAAGDSWTTWPLFTVRTPIWHKGNIGLIGDAAHAMVPFQAQGAAMGIEDAAVLAPLLVSEPSAGAAFARYQQVRQPRVTRVADLSLLNGRIFHMHWPLSIVRNLGVRIQGQRGHMRRLAWLYGYEVTPLASPGTDE</sequence>
<evidence type="ECO:0000313" key="4">
    <source>
        <dbReference type="EMBL" id="WEK05647.1"/>
    </source>
</evidence>
<dbReference type="GO" id="GO:0004497">
    <property type="term" value="F:monooxygenase activity"/>
    <property type="evidence" value="ECO:0007669"/>
    <property type="project" value="UniProtKB-KW"/>
</dbReference>
<keyword evidence="1" id="KW-0560">Oxidoreductase</keyword>
<dbReference type="SUPFAM" id="SSF54373">
    <property type="entry name" value="FAD-linked reductases, C-terminal domain"/>
    <property type="match status" value="1"/>
</dbReference>
<dbReference type="AlphaFoldDB" id="A0AAJ6B0W5"/>
<dbReference type="InterPro" id="IPR036188">
    <property type="entry name" value="FAD/NAD-bd_sf"/>
</dbReference>
<dbReference type="InterPro" id="IPR050493">
    <property type="entry name" value="FAD-dep_Monooxygenase_BioMet"/>
</dbReference>
<evidence type="ECO:0000259" key="3">
    <source>
        <dbReference type="Pfam" id="PF01494"/>
    </source>
</evidence>
<keyword evidence="2 4" id="KW-0503">Monooxygenase</keyword>
<dbReference type="Proteomes" id="UP001217476">
    <property type="component" value="Chromosome"/>
</dbReference>
<name>A0AAJ6B0W5_9HYPH</name>
<dbReference type="PRINTS" id="PR00420">
    <property type="entry name" value="RNGMNOXGNASE"/>
</dbReference>
<dbReference type="GO" id="GO:0071949">
    <property type="term" value="F:FAD binding"/>
    <property type="evidence" value="ECO:0007669"/>
    <property type="project" value="InterPro"/>
</dbReference>
<reference evidence="4" key="1">
    <citation type="submission" date="2023-03" db="EMBL/GenBank/DDBJ databases">
        <title>Andean soil-derived lignocellulolytic bacterial consortium as a source of novel taxa and putative plastic-active enzymes.</title>
        <authorList>
            <person name="Diaz-Garcia L."/>
            <person name="Chuvochina M."/>
            <person name="Feuerriegel G."/>
            <person name="Bunk B."/>
            <person name="Sproer C."/>
            <person name="Streit W.R."/>
            <person name="Rodriguez L.M."/>
            <person name="Overmann J."/>
            <person name="Jimenez D.J."/>
        </authorList>
    </citation>
    <scope>NUCLEOTIDE SEQUENCE</scope>
    <source>
        <strain evidence="4">MAG 4196</strain>
    </source>
</reference>
<evidence type="ECO:0000313" key="5">
    <source>
        <dbReference type="Proteomes" id="UP001217476"/>
    </source>
</evidence>
<dbReference type="Gene3D" id="3.50.50.60">
    <property type="entry name" value="FAD/NAD(P)-binding domain"/>
    <property type="match status" value="1"/>
</dbReference>
<dbReference type="PANTHER" id="PTHR13789:SF309">
    <property type="entry name" value="PUTATIVE (AFU_ORTHOLOGUE AFUA_6G14510)-RELATED"/>
    <property type="match status" value="1"/>
</dbReference>
<dbReference type="EMBL" id="CP119312">
    <property type="protein sequence ID" value="WEK05647.1"/>
    <property type="molecule type" value="Genomic_DNA"/>
</dbReference>
<protein>
    <submittedName>
        <fullName evidence="4">FAD-dependent monooxygenase</fullName>
    </submittedName>
</protein>
<dbReference type="SUPFAM" id="SSF51905">
    <property type="entry name" value="FAD/NAD(P)-binding domain"/>
    <property type="match status" value="1"/>
</dbReference>
<dbReference type="InterPro" id="IPR002938">
    <property type="entry name" value="FAD-bd"/>
</dbReference>
<evidence type="ECO:0000256" key="2">
    <source>
        <dbReference type="ARBA" id="ARBA00023033"/>
    </source>
</evidence>
<dbReference type="Pfam" id="PF01494">
    <property type="entry name" value="FAD_binding_3"/>
    <property type="match status" value="1"/>
</dbReference>
<proteinExistence type="predicted"/>
<accession>A0AAJ6B0W5</accession>
<gene>
    <name evidence="4" type="ORF">P0Y65_05170</name>
</gene>
<feature type="domain" description="FAD-binding" evidence="3">
    <location>
        <begin position="9"/>
        <end position="349"/>
    </location>
</feature>
<organism evidence="4 5">
    <name type="scientific">Candidatus Devosia phytovorans</name>
    <dbReference type="NCBI Taxonomy" id="3121372"/>
    <lineage>
        <taxon>Bacteria</taxon>
        <taxon>Pseudomonadati</taxon>
        <taxon>Pseudomonadota</taxon>
        <taxon>Alphaproteobacteria</taxon>
        <taxon>Hyphomicrobiales</taxon>
        <taxon>Devosiaceae</taxon>
        <taxon>Devosia</taxon>
    </lineage>
</organism>
<evidence type="ECO:0000256" key="1">
    <source>
        <dbReference type="ARBA" id="ARBA00023002"/>
    </source>
</evidence>
<dbReference type="PANTHER" id="PTHR13789">
    <property type="entry name" value="MONOOXYGENASE"/>
    <property type="match status" value="1"/>
</dbReference>